<dbReference type="PATRIC" id="fig|178901.15.peg.2989"/>
<dbReference type="InterPro" id="IPR036162">
    <property type="entry name" value="Resolvase-like_N_sf"/>
</dbReference>
<dbReference type="GO" id="GO:0003677">
    <property type="term" value="F:DNA binding"/>
    <property type="evidence" value="ECO:0007669"/>
    <property type="project" value="InterPro"/>
</dbReference>
<reference evidence="3 4" key="1">
    <citation type="submission" date="2015-06" db="EMBL/GenBank/DDBJ databases">
        <title>Improved classification and identification of acetic acid bacteria using matrix-assisted laser desorption/ionization time-of-flight mass spectrometry; Gluconobacter nephelii and Gluconobacter uchimurae are later heterotypic synonyms of Gluconobacter japonicus and Gluconobacter oxydans, respectively.</title>
        <authorList>
            <person name="Li L."/>
            <person name="Cleenwerck I."/>
            <person name="De Vuyst L."/>
            <person name="Vandamme P."/>
        </authorList>
    </citation>
    <scope>NUCLEOTIDE SEQUENCE [LARGE SCALE GENOMIC DNA]</scope>
    <source>
        <strain evidence="3 4">LMG 1604</strain>
    </source>
</reference>
<evidence type="ECO:0000256" key="1">
    <source>
        <dbReference type="ARBA" id="ARBA00009913"/>
    </source>
</evidence>
<evidence type="ECO:0000313" key="3">
    <source>
        <dbReference type="EMBL" id="KXV79604.1"/>
    </source>
</evidence>
<name>A0A149VHF6_9PROT</name>
<dbReference type="Gene3D" id="3.40.50.1390">
    <property type="entry name" value="Resolvase, N-terminal catalytic domain"/>
    <property type="match status" value="1"/>
</dbReference>
<dbReference type="Pfam" id="PF00239">
    <property type="entry name" value="Resolvase"/>
    <property type="match status" value="1"/>
</dbReference>
<feature type="non-terminal residue" evidence="3">
    <location>
        <position position="1"/>
    </location>
</feature>
<dbReference type="Pfam" id="PF02796">
    <property type="entry name" value="HTH_7"/>
    <property type="match status" value="1"/>
</dbReference>
<dbReference type="RefSeq" id="WP_156475098.1">
    <property type="nucleotide sequence ID" value="NZ_LHZZ01000238.1"/>
</dbReference>
<organism evidence="3 4">
    <name type="scientific">Acetobacter malorum</name>
    <dbReference type="NCBI Taxonomy" id="178901"/>
    <lineage>
        <taxon>Bacteria</taxon>
        <taxon>Pseudomonadati</taxon>
        <taxon>Pseudomonadota</taxon>
        <taxon>Alphaproteobacteria</taxon>
        <taxon>Acetobacterales</taxon>
        <taxon>Acetobacteraceae</taxon>
        <taxon>Acetobacter</taxon>
    </lineage>
</organism>
<protein>
    <recommendedName>
        <fullName evidence="2">Resolvase/invertase-type recombinase catalytic domain-containing protein</fullName>
    </recommendedName>
</protein>
<dbReference type="GO" id="GO:0000150">
    <property type="term" value="F:DNA strand exchange activity"/>
    <property type="evidence" value="ECO:0007669"/>
    <property type="project" value="InterPro"/>
</dbReference>
<accession>A0A149VHF6</accession>
<dbReference type="Gene3D" id="1.10.10.60">
    <property type="entry name" value="Homeodomain-like"/>
    <property type="match status" value="1"/>
</dbReference>
<evidence type="ECO:0000313" key="4">
    <source>
        <dbReference type="Proteomes" id="UP000075538"/>
    </source>
</evidence>
<dbReference type="InterPro" id="IPR006120">
    <property type="entry name" value="Resolvase_HTH_dom"/>
</dbReference>
<dbReference type="InterPro" id="IPR006119">
    <property type="entry name" value="Resolv_N"/>
</dbReference>
<gene>
    <name evidence="3" type="ORF">AD953_01630</name>
</gene>
<dbReference type="AlphaFoldDB" id="A0A149VHF6"/>
<comment type="caution">
    <text evidence="3">The sequence shown here is derived from an EMBL/GenBank/DDBJ whole genome shotgun (WGS) entry which is preliminary data.</text>
</comment>
<comment type="similarity">
    <text evidence="1">Belongs to the site-specific recombinase resolvase family.</text>
</comment>
<dbReference type="EMBL" id="LHZZ01000238">
    <property type="protein sequence ID" value="KXV79604.1"/>
    <property type="molecule type" value="Genomic_DNA"/>
</dbReference>
<dbReference type="CDD" id="cd00569">
    <property type="entry name" value="HTH_Hin_like"/>
    <property type="match status" value="1"/>
</dbReference>
<dbReference type="Proteomes" id="UP000075538">
    <property type="component" value="Unassembled WGS sequence"/>
</dbReference>
<feature type="domain" description="Resolvase/invertase-type recombinase catalytic" evidence="2">
    <location>
        <begin position="1"/>
        <end position="38"/>
    </location>
</feature>
<dbReference type="SUPFAM" id="SSF53041">
    <property type="entry name" value="Resolvase-like"/>
    <property type="match status" value="1"/>
</dbReference>
<dbReference type="PROSITE" id="PS51736">
    <property type="entry name" value="RECOMBINASES_3"/>
    <property type="match status" value="1"/>
</dbReference>
<dbReference type="SUPFAM" id="SSF46689">
    <property type="entry name" value="Homeodomain-like"/>
    <property type="match status" value="1"/>
</dbReference>
<dbReference type="InterPro" id="IPR009057">
    <property type="entry name" value="Homeodomain-like_sf"/>
</dbReference>
<sequence>QPFCEISALTILAGFAEFEREIIRERTVAGLEAARAAGKRLGRRPKLTDRQKTHALTLSAAGQKNAQIADILGVSVSTIQRITAPNAPQKGVF</sequence>
<evidence type="ECO:0000259" key="2">
    <source>
        <dbReference type="PROSITE" id="PS51736"/>
    </source>
</evidence>
<proteinExistence type="inferred from homology"/>